<evidence type="ECO:0000313" key="12">
    <source>
        <dbReference type="EMBL" id="GAN54501.1"/>
    </source>
</evidence>
<dbReference type="SUPFAM" id="SSF82861">
    <property type="entry name" value="Mechanosensitive channel protein MscS (YggB), transmembrane region"/>
    <property type="match status" value="1"/>
</dbReference>
<dbReference type="Pfam" id="PF12607">
    <property type="entry name" value="DUF3772"/>
    <property type="match status" value="1"/>
</dbReference>
<dbReference type="InterPro" id="IPR011014">
    <property type="entry name" value="MscS_channel_TM-2"/>
</dbReference>
<comment type="caution">
    <text evidence="12">The sequence shown here is derived from an EMBL/GenBank/DDBJ whole genome shotgun (WGS) entry which is preliminary data.</text>
</comment>
<dbReference type="PANTHER" id="PTHR30347:SF9">
    <property type="entry name" value="MINICONDUCTANCE MECHANOSENSITIVE CHANNEL MSCM"/>
    <property type="match status" value="1"/>
</dbReference>
<proteinExistence type="inferred from homology"/>
<evidence type="ECO:0000313" key="13">
    <source>
        <dbReference type="Proteomes" id="UP000032679"/>
    </source>
</evidence>
<keyword evidence="3" id="KW-1003">Cell membrane</keyword>
<dbReference type="InterPro" id="IPR052702">
    <property type="entry name" value="MscS-like_channel"/>
</dbReference>
<evidence type="ECO:0000256" key="1">
    <source>
        <dbReference type="ARBA" id="ARBA00004651"/>
    </source>
</evidence>
<dbReference type="InterPro" id="IPR022249">
    <property type="entry name" value="DUF3772"/>
</dbReference>
<evidence type="ECO:0000256" key="2">
    <source>
        <dbReference type="ARBA" id="ARBA00008017"/>
    </source>
</evidence>
<feature type="transmembrane region" description="Helical" evidence="8">
    <location>
        <begin position="456"/>
        <end position="482"/>
    </location>
</feature>
<dbReference type="OrthoDB" id="9799209at2"/>
<dbReference type="PANTHER" id="PTHR30347">
    <property type="entry name" value="POTASSIUM CHANNEL RELATED"/>
    <property type="match status" value="1"/>
</dbReference>
<dbReference type="Gene3D" id="1.10.287.1260">
    <property type="match status" value="1"/>
</dbReference>
<sequence length="828" mass="86977">MRAIEMMHLRTRFTQFAIGLMAAGALLSSSPGAHAQQVAPNSHEALEAKAAAGAGGNGAALPFGWHASAPMVSSQLDALRHELSTLYGTLSQPDTILSADAAARLSRRAATDETTAQNLVAQLQSYQNVYEGFASVLGKTATPGEDASITKQRATITQGLNDINSDLTQAKLAQLQAHQLGLGISRQTATQHQALISQRAPSPLSPLFWRQLEGELPQDRAVLATFPALTRNADVAAARWITPTLIAVLLAALLVGTQATVVPIERVLTRFARSPKVGATPTNAIRLPLALLNGVAGCVMGWLMALAATGIFGIDQDSPFWPAVQALTPLIPTCGLAAGIGAALSRRIRGHDAPGPWPRGLAIWFCLAVLSQGVLRFLDQQSPVGLLTLELLEGVFSLVVVWTGQQAAMRLRVQAPPREEEAGTHPTPDADVPGGAAESHAVTEARFLPPLRAVCSLWAIVVTGSVILGYFSFAYVLATWVLSVSTGLAIALLLATCLRMACDVILAPQGGIASHMRRLGIQPRHLQQASVLISGAGNVFLLALLVSIGLTQGELDPSLVMNNLHGLFIGRMVGGVPVSLDTVIKCALVLIFGRTAIGLLANWFKERLFPTTRLDMGAQTSALSIFTYAAWIMLLLTVLSLAGLTVQNLAWIMSALSVGIGFGLQSIVQNFVSGIILLAERPVRIGDQVSIAGSTGDIKRISVRSTELRLSDGSILIVPNSQFITSAVRNATLGNAQAQITILFSVPPDADIERVRGLLMQVLSKRSDVLQTAAPSITVTALSASTLTLSLSVQIASSRLAGGARSGIVLDAHNAFAAAGIALSTADG</sequence>
<dbReference type="GO" id="GO:0005886">
    <property type="term" value="C:plasma membrane"/>
    <property type="evidence" value="ECO:0007669"/>
    <property type="project" value="UniProtKB-SubCell"/>
</dbReference>
<evidence type="ECO:0000256" key="4">
    <source>
        <dbReference type="ARBA" id="ARBA00022692"/>
    </source>
</evidence>
<feature type="transmembrane region" description="Helical" evidence="8">
    <location>
        <begin position="240"/>
        <end position="264"/>
    </location>
</feature>
<feature type="transmembrane region" description="Helical" evidence="8">
    <location>
        <begin position="650"/>
        <end position="678"/>
    </location>
</feature>
<accession>A0A0D6MM28</accession>
<feature type="transmembrane region" description="Helical" evidence="8">
    <location>
        <begin position="285"/>
        <end position="314"/>
    </location>
</feature>
<keyword evidence="6 8" id="KW-0472">Membrane</keyword>
<keyword evidence="9" id="KW-0732">Signal</keyword>
<dbReference type="EMBL" id="BALE01000021">
    <property type="protein sequence ID" value="GAN54501.1"/>
    <property type="molecule type" value="Genomic_DNA"/>
</dbReference>
<feature type="domain" description="Mechanosensitive ion channel MscS" evidence="10">
    <location>
        <begin position="667"/>
        <end position="732"/>
    </location>
</feature>
<gene>
    <name evidence="12" type="ORF">Tasa_021_082</name>
</gene>
<feature type="signal peptide" evidence="9">
    <location>
        <begin position="1"/>
        <end position="35"/>
    </location>
</feature>
<dbReference type="SUPFAM" id="SSF82689">
    <property type="entry name" value="Mechanosensitive channel protein MscS (YggB), C-terminal domain"/>
    <property type="match status" value="1"/>
</dbReference>
<feature type="transmembrane region" description="Helical" evidence="8">
    <location>
        <begin position="529"/>
        <end position="550"/>
    </location>
</feature>
<dbReference type="AlphaFoldDB" id="A0A0D6MM28"/>
<feature type="transmembrane region" description="Helical" evidence="8">
    <location>
        <begin position="582"/>
        <end position="604"/>
    </location>
</feature>
<evidence type="ECO:0000256" key="3">
    <source>
        <dbReference type="ARBA" id="ARBA00022475"/>
    </source>
</evidence>
<dbReference type="SUPFAM" id="SSF50182">
    <property type="entry name" value="Sm-like ribonucleoproteins"/>
    <property type="match status" value="1"/>
</dbReference>
<evidence type="ECO:0000256" key="7">
    <source>
        <dbReference type="SAM" id="MobiDB-lite"/>
    </source>
</evidence>
<feature type="transmembrane region" description="Helical" evidence="8">
    <location>
        <begin position="488"/>
        <end position="508"/>
    </location>
</feature>
<evidence type="ECO:0000256" key="5">
    <source>
        <dbReference type="ARBA" id="ARBA00022989"/>
    </source>
</evidence>
<dbReference type="STRING" id="1231623.Tasa_021_082"/>
<evidence type="ECO:0000259" key="10">
    <source>
        <dbReference type="Pfam" id="PF00924"/>
    </source>
</evidence>
<dbReference type="Proteomes" id="UP000032679">
    <property type="component" value="Unassembled WGS sequence"/>
</dbReference>
<feature type="chain" id="PRO_5002307974" evidence="9">
    <location>
        <begin position="36"/>
        <end position="828"/>
    </location>
</feature>
<keyword evidence="5 8" id="KW-1133">Transmembrane helix</keyword>
<feature type="transmembrane region" description="Helical" evidence="8">
    <location>
        <begin position="326"/>
        <end position="345"/>
    </location>
</feature>
<keyword evidence="13" id="KW-1185">Reference proteome</keyword>
<dbReference type="InterPro" id="IPR010920">
    <property type="entry name" value="LSM_dom_sf"/>
</dbReference>
<dbReference type="InterPro" id="IPR011066">
    <property type="entry name" value="MscS_channel_C_sf"/>
</dbReference>
<organism evidence="12 13">
    <name type="scientific">Tanticharoenia sakaeratensis NBRC 103193</name>
    <dbReference type="NCBI Taxonomy" id="1231623"/>
    <lineage>
        <taxon>Bacteria</taxon>
        <taxon>Pseudomonadati</taxon>
        <taxon>Pseudomonadota</taxon>
        <taxon>Alphaproteobacteria</taxon>
        <taxon>Acetobacterales</taxon>
        <taxon>Acetobacteraceae</taxon>
        <taxon>Tanticharoenia</taxon>
    </lineage>
</organism>
<dbReference type="InterPro" id="IPR023408">
    <property type="entry name" value="MscS_beta-dom_sf"/>
</dbReference>
<evidence type="ECO:0000256" key="9">
    <source>
        <dbReference type="SAM" id="SignalP"/>
    </source>
</evidence>
<feature type="domain" description="DUF3772" evidence="11">
    <location>
        <begin position="168"/>
        <end position="226"/>
    </location>
</feature>
<dbReference type="InterPro" id="IPR006685">
    <property type="entry name" value="MscS_channel_2nd"/>
</dbReference>
<evidence type="ECO:0000256" key="8">
    <source>
        <dbReference type="SAM" id="Phobius"/>
    </source>
</evidence>
<keyword evidence="4 8" id="KW-0812">Transmembrane</keyword>
<dbReference type="Gene3D" id="3.30.70.100">
    <property type="match status" value="1"/>
</dbReference>
<dbReference type="GO" id="GO:0008381">
    <property type="term" value="F:mechanosensitive monoatomic ion channel activity"/>
    <property type="evidence" value="ECO:0007669"/>
    <property type="project" value="UniProtKB-ARBA"/>
</dbReference>
<feature type="transmembrane region" description="Helical" evidence="8">
    <location>
        <begin position="625"/>
        <end position="644"/>
    </location>
</feature>
<dbReference type="Gene3D" id="2.30.30.60">
    <property type="match status" value="1"/>
</dbReference>
<evidence type="ECO:0000259" key="11">
    <source>
        <dbReference type="Pfam" id="PF12607"/>
    </source>
</evidence>
<evidence type="ECO:0000256" key="6">
    <source>
        <dbReference type="ARBA" id="ARBA00023136"/>
    </source>
</evidence>
<feature type="region of interest" description="Disordered" evidence="7">
    <location>
        <begin position="415"/>
        <end position="436"/>
    </location>
</feature>
<reference evidence="12 13" key="1">
    <citation type="submission" date="2012-10" db="EMBL/GenBank/DDBJ databases">
        <title>Genome sequencing of Tanticharoenia sakaeratensis NBRC 103193.</title>
        <authorList>
            <person name="Azuma Y."/>
            <person name="Hadano H."/>
            <person name="Hirakawa H."/>
            <person name="Matsushita K."/>
        </authorList>
    </citation>
    <scope>NUCLEOTIDE SEQUENCE [LARGE SCALE GENOMIC DNA]</scope>
    <source>
        <strain evidence="12 13">NBRC 103193</strain>
    </source>
</reference>
<dbReference type="RefSeq" id="WP_048849033.1">
    <property type="nucleotide sequence ID" value="NZ_BALE01000021.1"/>
</dbReference>
<comment type="similarity">
    <text evidence="2">Belongs to the MscS (TC 1.A.23) family.</text>
</comment>
<dbReference type="Pfam" id="PF00924">
    <property type="entry name" value="MS_channel_2nd"/>
    <property type="match status" value="1"/>
</dbReference>
<name>A0A0D6MM28_9PROT</name>
<protein>
    <submittedName>
        <fullName evidence="12">Uncharacterized protein</fullName>
    </submittedName>
</protein>
<comment type="subcellular location">
    <subcellularLocation>
        <location evidence="1">Cell membrane</location>
        <topology evidence="1">Multi-pass membrane protein</topology>
    </subcellularLocation>
</comment>